<name>A0A430RN27_THESC</name>
<protein>
    <submittedName>
        <fullName evidence="1">Phytoene dehydrogenase</fullName>
    </submittedName>
</protein>
<accession>A0A430RN27</accession>
<evidence type="ECO:0000313" key="2">
    <source>
        <dbReference type="Proteomes" id="UP000287439"/>
    </source>
</evidence>
<feature type="non-terminal residue" evidence="1">
    <location>
        <position position="1"/>
    </location>
</feature>
<reference evidence="1 2" key="1">
    <citation type="journal article" date="2019" name="Extremophiles">
        <title>Biogeography of thermophiles and predominance of Thermus scotoductus in domestic water heaters.</title>
        <authorList>
            <person name="Wilpiszeski R.L."/>
            <person name="Zhang Z."/>
            <person name="House C.H."/>
        </authorList>
    </citation>
    <scope>NUCLEOTIDE SEQUENCE [LARGE SCALE GENOMIC DNA]</scope>
    <source>
        <strain evidence="1 2">28_S28</strain>
    </source>
</reference>
<dbReference type="InterPro" id="IPR036188">
    <property type="entry name" value="FAD/NAD-bd_sf"/>
</dbReference>
<dbReference type="AlphaFoldDB" id="A0A430RN27"/>
<dbReference type="PANTHER" id="PTHR43734">
    <property type="entry name" value="PHYTOENE DESATURASE"/>
    <property type="match status" value="1"/>
</dbReference>
<dbReference type="PANTHER" id="PTHR43734:SF3">
    <property type="entry name" value="B-CAROTENE KETOLASE"/>
    <property type="match status" value="1"/>
</dbReference>
<evidence type="ECO:0000313" key="1">
    <source>
        <dbReference type="EMBL" id="RTH19556.1"/>
    </source>
</evidence>
<organism evidence="1 2">
    <name type="scientific">Thermus scotoductus</name>
    <dbReference type="NCBI Taxonomy" id="37636"/>
    <lineage>
        <taxon>Bacteria</taxon>
        <taxon>Thermotogati</taxon>
        <taxon>Deinococcota</taxon>
        <taxon>Deinococci</taxon>
        <taxon>Thermales</taxon>
        <taxon>Thermaceae</taxon>
        <taxon>Thermus</taxon>
    </lineage>
</organism>
<gene>
    <name evidence="1" type="ORF">CSW41_03825</name>
</gene>
<sequence>SLAPPGHHAAYTLIPVPHNGSGLDWGRLGPEYLEKALRYLDEAGYLPGLMDRLVYTHFITPDYFQWTLNSHLGNAFGPEPVLWQTASFRPHNRSEDVKGLYLVGQSYQPGAGLPSVMMSGKMTARLIAHDLGLERAPKELLEARA</sequence>
<comment type="caution">
    <text evidence="1">The sequence shown here is derived from an EMBL/GenBank/DDBJ whole genome shotgun (WGS) entry which is preliminary data.</text>
</comment>
<dbReference type="Proteomes" id="UP000287439">
    <property type="component" value="Unassembled WGS sequence"/>
</dbReference>
<dbReference type="EMBL" id="PELV01000098">
    <property type="protein sequence ID" value="RTH19556.1"/>
    <property type="molecule type" value="Genomic_DNA"/>
</dbReference>
<dbReference type="SUPFAM" id="SSF51905">
    <property type="entry name" value="FAD/NAD(P)-binding domain"/>
    <property type="match status" value="1"/>
</dbReference>
<proteinExistence type="predicted"/>